<keyword evidence="4" id="KW-0186">Copper</keyword>
<name>W0RQ00_9BACT</name>
<keyword evidence="8" id="KW-1185">Reference proteome</keyword>
<dbReference type="SUPFAM" id="SSF49503">
    <property type="entry name" value="Cupredoxins"/>
    <property type="match status" value="1"/>
</dbReference>
<evidence type="ECO:0000256" key="3">
    <source>
        <dbReference type="ARBA" id="ARBA00022982"/>
    </source>
</evidence>
<dbReference type="KEGG" id="gba:J421_5027"/>
<sequence>MTQSRISTLAALAAATLVAACGGKDHGAASAAEQAPNAAANAAAPAAAGGPQTPDAGGQVITVTATTDAQGNNVFQPATVEAKPGDVVRYTLGQGVHNVHFLPDSNPGVQGLPPASEMLQLPGQTYDVKVAFAPGTYYFQCDPHALLGMKGHLKVSAR</sequence>
<dbReference type="HOGENOM" id="CLU_1666885_0_0_0"/>
<dbReference type="GO" id="GO:0009055">
    <property type="term" value="F:electron transfer activity"/>
    <property type="evidence" value="ECO:0007669"/>
    <property type="project" value="InterPro"/>
</dbReference>
<reference evidence="7 8" key="1">
    <citation type="journal article" date="2014" name="Genome Announc.">
        <title>Genome Sequence and Methylome of Soil Bacterium Gemmatirosa kalamazoonensis KBS708T, a Member of the Rarely Cultivated Gemmatimonadetes Phylum.</title>
        <authorList>
            <person name="Debruyn J.M."/>
            <person name="Radosevich M."/>
            <person name="Wommack K.E."/>
            <person name="Polson S.W."/>
            <person name="Hauser L.J."/>
            <person name="Fawaz M.N."/>
            <person name="Korlach J."/>
            <person name="Tsai Y.C."/>
        </authorList>
    </citation>
    <scope>NUCLEOTIDE SEQUENCE [LARGE SCALE GENOMIC DNA]</scope>
    <source>
        <strain evidence="7 8">KBS708</strain>
        <plasmid evidence="8">Plasmid 1</plasmid>
    </source>
</reference>
<organism evidence="7 8">
    <name type="scientific">Gemmatirosa kalamazoonensis</name>
    <dbReference type="NCBI Taxonomy" id="861299"/>
    <lineage>
        <taxon>Bacteria</taxon>
        <taxon>Pseudomonadati</taxon>
        <taxon>Gemmatimonadota</taxon>
        <taxon>Gemmatimonadia</taxon>
        <taxon>Gemmatimonadales</taxon>
        <taxon>Gemmatimonadaceae</taxon>
        <taxon>Gemmatirosa</taxon>
    </lineage>
</organism>
<evidence type="ECO:0000256" key="2">
    <source>
        <dbReference type="ARBA" id="ARBA00022723"/>
    </source>
</evidence>
<proteinExistence type="predicted"/>
<protein>
    <submittedName>
        <fullName evidence="7">Blue (Type 1) copper domain protein</fullName>
    </submittedName>
</protein>
<keyword evidence="7" id="KW-0614">Plasmid</keyword>
<feature type="signal peptide" evidence="5">
    <location>
        <begin position="1"/>
        <end position="19"/>
    </location>
</feature>
<dbReference type="PROSITE" id="PS51257">
    <property type="entry name" value="PROKAR_LIPOPROTEIN"/>
    <property type="match status" value="1"/>
</dbReference>
<evidence type="ECO:0000256" key="5">
    <source>
        <dbReference type="SAM" id="SignalP"/>
    </source>
</evidence>
<dbReference type="AlphaFoldDB" id="W0RQ00"/>
<dbReference type="InParanoid" id="W0RQ00"/>
<evidence type="ECO:0000259" key="6">
    <source>
        <dbReference type="Pfam" id="PF00127"/>
    </source>
</evidence>
<gene>
    <name evidence="7" type="ORF">J421_5027</name>
</gene>
<dbReference type="RefSeq" id="WP_025413896.1">
    <property type="nucleotide sequence ID" value="NZ_CP007129.1"/>
</dbReference>
<evidence type="ECO:0000256" key="1">
    <source>
        <dbReference type="ARBA" id="ARBA00022448"/>
    </source>
</evidence>
<dbReference type="Pfam" id="PF00127">
    <property type="entry name" value="Copper-bind"/>
    <property type="match status" value="1"/>
</dbReference>
<keyword evidence="1" id="KW-0813">Transport</keyword>
<dbReference type="InterPro" id="IPR008972">
    <property type="entry name" value="Cupredoxin"/>
</dbReference>
<dbReference type="Proteomes" id="UP000019151">
    <property type="component" value="Plasmid 1"/>
</dbReference>
<dbReference type="InterPro" id="IPR028871">
    <property type="entry name" value="BlueCu_1_BS"/>
</dbReference>
<keyword evidence="3" id="KW-0249">Electron transport</keyword>
<dbReference type="OrthoDB" id="680163at2"/>
<dbReference type="GO" id="GO:0005507">
    <property type="term" value="F:copper ion binding"/>
    <property type="evidence" value="ECO:0007669"/>
    <property type="project" value="InterPro"/>
</dbReference>
<evidence type="ECO:0000313" key="8">
    <source>
        <dbReference type="Proteomes" id="UP000019151"/>
    </source>
</evidence>
<dbReference type="Gene3D" id="2.60.40.420">
    <property type="entry name" value="Cupredoxins - blue copper proteins"/>
    <property type="match status" value="1"/>
</dbReference>
<geneLocation type="plasmid" evidence="7 8">
    <name>1</name>
</geneLocation>
<keyword evidence="5" id="KW-0732">Signal</keyword>
<evidence type="ECO:0000313" key="7">
    <source>
        <dbReference type="EMBL" id="AHG92562.1"/>
    </source>
</evidence>
<accession>W0RQ00</accession>
<keyword evidence="2" id="KW-0479">Metal-binding</keyword>
<evidence type="ECO:0000256" key="4">
    <source>
        <dbReference type="ARBA" id="ARBA00023008"/>
    </source>
</evidence>
<feature type="domain" description="Blue (type 1) copper" evidence="6">
    <location>
        <begin position="68"/>
        <end position="155"/>
    </location>
</feature>
<feature type="chain" id="PRO_5004795825" evidence="5">
    <location>
        <begin position="20"/>
        <end position="158"/>
    </location>
</feature>
<dbReference type="InterPro" id="IPR000923">
    <property type="entry name" value="BlueCu_1"/>
</dbReference>
<dbReference type="EMBL" id="CP007129">
    <property type="protein sequence ID" value="AHG92562.1"/>
    <property type="molecule type" value="Genomic_DNA"/>
</dbReference>
<dbReference type="PROSITE" id="PS00196">
    <property type="entry name" value="COPPER_BLUE"/>
    <property type="match status" value="1"/>
</dbReference>